<reference evidence="2 3" key="1">
    <citation type="submission" date="2018-06" db="EMBL/GenBank/DDBJ databases">
        <title>Comparative genomics reveals the genomic features of Rhizophagus irregularis, R. cerebriforme, R. diaphanum and Gigaspora rosea, and their symbiotic lifestyle signature.</title>
        <authorList>
            <person name="Morin E."/>
            <person name="San Clemente H."/>
            <person name="Chen E.C.H."/>
            <person name="De La Providencia I."/>
            <person name="Hainaut M."/>
            <person name="Kuo A."/>
            <person name="Kohler A."/>
            <person name="Murat C."/>
            <person name="Tang N."/>
            <person name="Roy S."/>
            <person name="Loubradou J."/>
            <person name="Henrissat B."/>
            <person name="Grigoriev I.V."/>
            <person name="Corradi N."/>
            <person name="Roux C."/>
            <person name="Martin F.M."/>
        </authorList>
    </citation>
    <scope>NUCLEOTIDE SEQUENCE [LARGE SCALE GENOMIC DNA]</scope>
    <source>
        <strain evidence="2 3">DAOM 227022</strain>
    </source>
</reference>
<evidence type="ECO:0000313" key="2">
    <source>
        <dbReference type="EMBL" id="RIA95256.1"/>
    </source>
</evidence>
<dbReference type="PANTHER" id="PTHR32251">
    <property type="entry name" value="3-OXO-5-ALPHA-STEROID 4-DEHYDROGENASE"/>
    <property type="match status" value="1"/>
</dbReference>
<dbReference type="EMBL" id="QKYT01000065">
    <property type="protein sequence ID" value="RIA95256.1"/>
    <property type="molecule type" value="Genomic_DNA"/>
</dbReference>
<feature type="transmembrane region" description="Helical" evidence="1">
    <location>
        <begin position="12"/>
        <end position="32"/>
    </location>
</feature>
<dbReference type="AlphaFoldDB" id="A0A397TE64"/>
<dbReference type="InterPro" id="IPR010721">
    <property type="entry name" value="UstE-like"/>
</dbReference>
<feature type="transmembrane region" description="Helical" evidence="1">
    <location>
        <begin position="105"/>
        <end position="126"/>
    </location>
</feature>
<keyword evidence="3" id="KW-1185">Reference proteome</keyword>
<feature type="transmembrane region" description="Helical" evidence="1">
    <location>
        <begin position="200"/>
        <end position="219"/>
    </location>
</feature>
<feature type="transmembrane region" description="Helical" evidence="1">
    <location>
        <begin position="225"/>
        <end position="246"/>
    </location>
</feature>
<dbReference type="PANTHER" id="PTHR32251:SF15">
    <property type="entry name" value="3-OXO-5-ALPHA-STEROID 4-DEHYDROGENASE (DUF1295)"/>
    <property type="match status" value="1"/>
</dbReference>
<dbReference type="Pfam" id="PF06966">
    <property type="entry name" value="DUF1295"/>
    <property type="match status" value="1"/>
</dbReference>
<dbReference type="Proteomes" id="UP000265703">
    <property type="component" value="Unassembled WGS sequence"/>
</dbReference>
<dbReference type="OrthoDB" id="67965at2759"/>
<comment type="caution">
    <text evidence="2">The sequence shown here is derived from an EMBL/GenBank/DDBJ whole genome shotgun (WGS) entry which is preliminary data.</text>
</comment>
<evidence type="ECO:0000256" key="1">
    <source>
        <dbReference type="SAM" id="Phobius"/>
    </source>
</evidence>
<keyword evidence="1" id="KW-1133">Transmembrane helix</keyword>
<keyword evidence="1" id="KW-0812">Transmembrane</keyword>
<feature type="transmembrane region" description="Helical" evidence="1">
    <location>
        <begin position="44"/>
        <end position="61"/>
    </location>
</feature>
<proteinExistence type="predicted"/>
<name>A0A397TE64_9GLOM</name>
<feature type="transmembrane region" description="Helical" evidence="1">
    <location>
        <begin position="67"/>
        <end position="84"/>
    </location>
</feature>
<dbReference type="GO" id="GO:0016020">
    <property type="term" value="C:membrane"/>
    <property type="evidence" value="ECO:0007669"/>
    <property type="project" value="TreeGrafter"/>
</dbReference>
<keyword evidence="1" id="KW-0472">Membrane</keyword>
<gene>
    <name evidence="2" type="ORF">C1645_758090</name>
</gene>
<feature type="transmembrane region" description="Helical" evidence="1">
    <location>
        <begin position="146"/>
        <end position="165"/>
    </location>
</feature>
<evidence type="ECO:0000313" key="3">
    <source>
        <dbReference type="Proteomes" id="UP000265703"/>
    </source>
</evidence>
<protein>
    <submittedName>
        <fullName evidence="2">Uncharacterized protein</fullName>
    </submittedName>
</protein>
<dbReference type="PROSITE" id="PS50244">
    <property type="entry name" value="S5A_REDUCTASE"/>
    <property type="match status" value="1"/>
</dbReference>
<sequence>MAVKVLDNYYLAITAIITVLYQLIFFTVAYGFQIDSVTDFGGGSNVALLAILTFIFCQTWYVRQIVATIFAILWGARLGLFCLYRMLKSGTDSRFDNIRKSFMSFLGFFIFQMIWVWTISLPVTFLNSPRISDKKEGGNDVQFGSVTDIIGIILFIVGILIESIADIQKFVFRQKRTSPKQFINTGLWSWSRHPNYFGEIMIRIGMFLLCLQPTITGGIGTNAAYASIASPIITIFLLMFLSGMPLNERPAHERQWKNGNWSEYSKHLKRTSVLIPFPPSLYEPLPQIIKSTLFLEFSIYRFVPNSDNSDQNGLTRESGSVEETNNS</sequence>
<dbReference type="Gene3D" id="1.20.120.1630">
    <property type="match status" value="1"/>
</dbReference>
<organism evidence="2 3">
    <name type="scientific">Glomus cerebriforme</name>
    <dbReference type="NCBI Taxonomy" id="658196"/>
    <lineage>
        <taxon>Eukaryota</taxon>
        <taxon>Fungi</taxon>
        <taxon>Fungi incertae sedis</taxon>
        <taxon>Mucoromycota</taxon>
        <taxon>Glomeromycotina</taxon>
        <taxon>Glomeromycetes</taxon>
        <taxon>Glomerales</taxon>
        <taxon>Glomeraceae</taxon>
        <taxon>Glomus</taxon>
    </lineage>
</organism>
<accession>A0A397TE64</accession>